<reference evidence="9 10" key="1">
    <citation type="journal article" date="2010" name="Stand. Genomic Sci.">
        <title>Complete genome sequence of Desulfarculus baarsii type strain (2st14).</title>
        <authorList>
            <person name="Sun H."/>
            <person name="Spring S."/>
            <person name="Lapidus A."/>
            <person name="Davenport K."/>
            <person name="Del Rio T.G."/>
            <person name="Tice H."/>
            <person name="Nolan M."/>
            <person name="Copeland A."/>
            <person name="Cheng J.F."/>
            <person name="Lucas S."/>
            <person name="Tapia R."/>
            <person name="Goodwin L."/>
            <person name="Pitluck S."/>
            <person name="Ivanova N."/>
            <person name="Pagani I."/>
            <person name="Mavromatis K."/>
            <person name="Ovchinnikova G."/>
            <person name="Pati A."/>
            <person name="Chen A."/>
            <person name="Palaniappan K."/>
            <person name="Hauser L."/>
            <person name="Chang Y.J."/>
            <person name="Jeffries C.D."/>
            <person name="Detter J.C."/>
            <person name="Han C."/>
            <person name="Rohde M."/>
            <person name="Brambilla E."/>
            <person name="Goker M."/>
            <person name="Woyke T."/>
            <person name="Bristow J."/>
            <person name="Eisen J.A."/>
            <person name="Markowitz V."/>
            <person name="Hugenholtz P."/>
            <person name="Kyrpides N.C."/>
            <person name="Klenk H.P."/>
            <person name="Land M."/>
        </authorList>
    </citation>
    <scope>NUCLEOTIDE SEQUENCE [LARGE SCALE GENOMIC DNA]</scope>
    <source>
        <strain evidence="10">ATCC 33931 / DSM 2075 / LMG 7858 / VKM B-1802 / 2st14</strain>
    </source>
</reference>
<evidence type="ECO:0000256" key="6">
    <source>
        <dbReference type="ARBA" id="ARBA00022989"/>
    </source>
</evidence>
<feature type="transmembrane region" description="Helical" evidence="8">
    <location>
        <begin position="121"/>
        <end position="145"/>
    </location>
</feature>
<evidence type="ECO:0000256" key="1">
    <source>
        <dbReference type="ARBA" id="ARBA00004651"/>
    </source>
</evidence>
<proteinExistence type="inferred from homology"/>
<dbReference type="Pfam" id="PF01925">
    <property type="entry name" value="TauE"/>
    <property type="match status" value="1"/>
</dbReference>
<name>E1QI73_DESB2</name>
<dbReference type="InterPro" id="IPR002781">
    <property type="entry name" value="TM_pro_TauE-like"/>
</dbReference>
<feature type="transmembrane region" description="Helical" evidence="8">
    <location>
        <begin position="69"/>
        <end position="86"/>
    </location>
</feature>
<dbReference type="RefSeq" id="WP_013258831.1">
    <property type="nucleotide sequence ID" value="NC_014365.1"/>
</dbReference>
<dbReference type="STRING" id="644282.Deba_2025"/>
<evidence type="ECO:0000256" key="3">
    <source>
        <dbReference type="ARBA" id="ARBA00022448"/>
    </source>
</evidence>
<evidence type="ECO:0000256" key="7">
    <source>
        <dbReference type="ARBA" id="ARBA00023136"/>
    </source>
</evidence>
<dbReference type="EMBL" id="CP002085">
    <property type="protein sequence ID" value="ADK85390.1"/>
    <property type="molecule type" value="Genomic_DNA"/>
</dbReference>
<feature type="transmembrane region" description="Helical" evidence="8">
    <location>
        <begin position="7"/>
        <end position="34"/>
    </location>
</feature>
<feature type="transmembrane region" description="Helical" evidence="8">
    <location>
        <begin position="165"/>
        <end position="184"/>
    </location>
</feature>
<dbReference type="KEGG" id="dbr:Deba_2025"/>
<dbReference type="eggNOG" id="COG0730">
    <property type="taxonomic scope" value="Bacteria"/>
</dbReference>
<dbReference type="GO" id="GO:0005886">
    <property type="term" value="C:plasma membrane"/>
    <property type="evidence" value="ECO:0007669"/>
    <property type="project" value="UniProtKB-SubCell"/>
</dbReference>
<sequence>MELQIAAILALSALIFSLAGFGFGLISVPLLALAMPIQEAVALQFPVSMLLVVYNTWRYRHDFNWRSIVPLMFGALVAMPLGMLSLQHFSASFMKTALAVFIVAAVINGRLEIGRRWASRWAATPAMGVVMGVVSGWFGGAYTTGGPPAVIYAMAATKDPQETKGVLAAYFALTDVVVMAMYFWSGLMTWPVLGRSLAFSPAVVLGMVVGFALARRIGAGVYRLAADALLMVSAALLWRSA</sequence>
<evidence type="ECO:0000313" key="10">
    <source>
        <dbReference type="Proteomes" id="UP000009047"/>
    </source>
</evidence>
<keyword evidence="3" id="KW-0813">Transport</keyword>
<protein>
    <recommendedName>
        <fullName evidence="8">Probable membrane transporter protein</fullName>
    </recommendedName>
</protein>
<dbReference type="AlphaFoldDB" id="E1QI73"/>
<evidence type="ECO:0000256" key="5">
    <source>
        <dbReference type="ARBA" id="ARBA00022692"/>
    </source>
</evidence>
<feature type="transmembrane region" description="Helical" evidence="8">
    <location>
        <begin position="196"/>
        <end position="214"/>
    </location>
</feature>
<dbReference type="PANTHER" id="PTHR30269">
    <property type="entry name" value="TRANSMEMBRANE PROTEIN YFCA"/>
    <property type="match status" value="1"/>
</dbReference>
<feature type="transmembrane region" description="Helical" evidence="8">
    <location>
        <begin position="220"/>
        <end position="238"/>
    </location>
</feature>
<keyword evidence="6 8" id="KW-1133">Transmembrane helix</keyword>
<accession>E1QI73</accession>
<feature type="transmembrane region" description="Helical" evidence="8">
    <location>
        <begin position="40"/>
        <end position="57"/>
    </location>
</feature>
<evidence type="ECO:0000256" key="8">
    <source>
        <dbReference type="RuleBase" id="RU363041"/>
    </source>
</evidence>
<dbReference type="HOGENOM" id="CLU_054750_5_2_7"/>
<comment type="subcellular location">
    <subcellularLocation>
        <location evidence="1 8">Cell membrane</location>
        <topology evidence="1 8">Multi-pass membrane protein</topology>
    </subcellularLocation>
</comment>
<evidence type="ECO:0000256" key="4">
    <source>
        <dbReference type="ARBA" id="ARBA00022475"/>
    </source>
</evidence>
<keyword evidence="10" id="KW-1185">Reference proteome</keyword>
<comment type="similarity">
    <text evidence="2 8">Belongs to the 4-toluene sulfonate uptake permease (TSUP) (TC 2.A.102) family.</text>
</comment>
<dbReference type="PANTHER" id="PTHR30269:SF37">
    <property type="entry name" value="MEMBRANE TRANSPORTER PROTEIN"/>
    <property type="match status" value="1"/>
</dbReference>
<gene>
    <name evidence="9" type="ordered locus">Deba_2025</name>
</gene>
<keyword evidence="7 8" id="KW-0472">Membrane</keyword>
<organism evidence="9 10">
    <name type="scientific">Desulfarculus baarsii (strain ATCC 33931 / DSM 2075 / LMG 7858 / VKM B-1802 / 2st14)</name>
    <dbReference type="NCBI Taxonomy" id="644282"/>
    <lineage>
        <taxon>Bacteria</taxon>
        <taxon>Pseudomonadati</taxon>
        <taxon>Thermodesulfobacteriota</taxon>
        <taxon>Desulfarculia</taxon>
        <taxon>Desulfarculales</taxon>
        <taxon>Desulfarculaceae</taxon>
        <taxon>Desulfarculus</taxon>
    </lineage>
</organism>
<evidence type="ECO:0000256" key="2">
    <source>
        <dbReference type="ARBA" id="ARBA00009142"/>
    </source>
</evidence>
<keyword evidence="5 8" id="KW-0812">Transmembrane</keyword>
<dbReference type="InterPro" id="IPR052017">
    <property type="entry name" value="TSUP"/>
</dbReference>
<dbReference type="Proteomes" id="UP000009047">
    <property type="component" value="Chromosome"/>
</dbReference>
<keyword evidence="4 8" id="KW-1003">Cell membrane</keyword>
<feature type="transmembrane region" description="Helical" evidence="8">
    <location>
        <begin position="92"/>
        <end position="109"/>
    </location>
</feature>
<evidence type="ECO:0000313" key="9">
    <source>
        <dbReference type="EMBL" id="ADK85390.1"/>
    </source>
</evidence>